<evidence type="ECO:0000256" key="5">
    <source>
        <dbReference type="ARBA" id="ARBA00022723"/>
    </source>
</evidence>
<evidence type="ECO:0000256" key="8">
    <source>
        <dbReference type="ARBA" id="ARBA00023004"/>
    </source>
</evidence>
<evidence type="ECO:0000256" key="1">
    <source>
        <dbReference type="ARBA" id="ARBA00000428"/>
    </source>
</evidence>
<dbReference type="PANTHER" id="PTHR23418">
    <property type="entry name" value="ACIREDUCTONE DIOXYGENASE"/>
    <property type="match status" value="1"/>
</dbReference>
<dbReference type="GO" id="GO:0046872">
    <property type="term" value="F:metal ion binding"/>
    <property type="evidence" value="ECO:0007669"/>
    <property type="project" value="UniProtKB-KW"/>
</dbReference>
<protein>
    <recommendedName>
        <fullName evidence="10">acireductone dioxygenase (Fe(2+)-requiring)</fullName>
        <ecNumber evidence="10">1.13.11.54</ecNumber>
    </recommendedName>
</protein>
<dbReference type="OrthoDB" id="1867259at2759"/>
<comment type="catalytic activity">
    <reaction evidence="1">
        <text>1,2-dihydroxy-5-(methylsulfanyl)pent-1-en-3-one + O2 = 4-methylsulfanyl-2-oxobutanoate + formate + 2 H(+)</text>
        <dbReference type="Rhea" id="RHEA:24504"/>
        <dbReference type="ChEBI" id="CHEBI:15378"/>
        <dbReference type="ChEBI" id="CHEBI:15379"/>
        <dbReference type="ChEBI" id="CHEBI:15740"/>
        <dbReference type="ChEBI" id="CHEBI:16723"/>
        <dbReference type="ChEBI" id="CHEBI:49252"/>
        <dbReference type="EC" id="1.13.11.54"/>
    </reaction>
</comment>
<evidence type="ECO:0000256" key="6">
    <source>
        <dbReference type="ARBA" id="ARBA00022964"/>
    </source>
</evidence>
<proteinExistence type="predicted"/>
<evidence type="ECO:0000256" key="9">
    <source>
        <dbReference type="ARBA" id="ARBA00023167"/>
    </source>
</evidence>
<keyword evidence="12" id="KW-1185">Reference proteome</keyword>
<dbReference type="GO" id="GO:0010309">
    <property type="term" value="F:acireductone dioxygenase [iron(II)-requiring] activity"/>
    <property type="evidence" value="ECO:0007669"/>
    <property type="project" value="UniProtKB-EC"/>
</dbReference>
<dbReference type="SUPFAM" id="SSF51182">
    <property type="entry name" value="RmlC-like cupins"/>
    <property type="match status" value="1"/>
</dbReference>
<evidence type="ECO:0000256" key="3">
    <source>
        <dbReference type="ARBA" id="ARBA00022596"/>
    </source>
</evidence>
<dbReference type="PANTHER" id="PTHR23418:SF0">
    <property type="entry name" value="ACIREDUCTONE DIOXYGENASE"/>
    <property type="match status" value="1"/>
</dbReference>
<dbReference type="GO" id="GO:0009086">
    <property type="term" value="P:methionine biosynthetic process"/>
    <property type="evidence" value="ECO:0007669"/>
    <property type="project" value="UniProtKB-KW"/>
</dbReference>
<dbReference type="Proteomes" id="UP000440578">
    <property type="component" value="Unassembled WGS sequence"/>
</dbReference>
<dbReference type="EC" id="1.13.11.54" evidence="10"/>
<sequence length="102" mass="11895">MIKSFFEEHLHSDEEIRLILEGSGYFDVRDTDDRWVRVLVERGDLLVLPAGSYHRFTCCSKNYIKACRLFCGEPVWKPYPRGEESDKMTARAEYLKQMTAAA</sequence>
<dbReference type="InterPro" id="IPR004313">
    <property type="entry name" value="ARD"/>
</dbReference>
<evidence type="ECO:0000313" key="12">
    <source>
        <dbReference type="Proteomes" id="UP000440578"/>
    </source>
</evidence>
<name>A0A6A4WD71_AMPAM</name>
<dbReference type="InterPro" id="IPR014710">
    <property type="entry name" value="RmlC-like_jellyroll"/>
</dbReference>
<evidence type="ECO:0000256" key="10">
    <source>
        <dbReference type="ARBA" id="ARBA00039005"/>
    </source>
</evidence>
<keyword evidence="5" id="KW-0479">Metal-binding</keyword>
<organism evidence="11 12">
    <name type="scientific">Amphibalanus amphitrite</name>
    <name type="common">Striped barnacle</name>
    <name type="synonym">Balanus amphitrite</name>
    <dbReference type="NCBI Taxonomy" id="1232801"/>
    <lineage>
        <taxon>Eukaryota</taxon>
        <taxon>Metazoa</taxon>
        <taxon>Ecdysozoa</taxon>
        <taxon>Arthropoda</taxon>
        <taxon>Crustacea</taxon>
        <taxon>Multicrustacea</taxon>
        <taxon>Cirripedia</taxon>
        <taxon>Thoracica</taxon>
        <taxon>Thoracicalcarea</taxon>
        <taxon>Balanomorpha</taxon>
        <taxon>Balanoidea</taxon>
        <taxon>Balanidae</taxon>
        <taxon>Amphibalaninae</taxon>
        <taxon>Amphibalanus</taxon>
    </lineage>
</organism>
<comment type="cofactor">
    <cofactor evidence="2">
        <name>Fe(2+)</name>
        <dbReference type="ChEBI" id="CHEBI:29033"/>
    </cofactor>
</comment>
<evidence type="ECO:0000256" key="4">
    <source>
        <dbReference type="ARBA" id="ARBA00022605"/>
    </source>
</evidence>
<gene>
    <name evidence="11" type="primary">ADI1_2</name>
    <name evidence="11" type="ORF">FJT64_026044</name>
</gene>
<evidence type="ECO:0000256" key="2">
    <source>
        <dbReference type="ARBA" id="ARBA00001954"/>
    </source>
</evidence>
<keyword evidence="3" id="KW-0533">Nickel</keyword>
<keyword evidence="9" id="KW-0486">Methionine biosynthesis</keyword>
<keyword evidence="7" id="KW-0560">Oxidoreductase</keyword>
<accession>A0A6A4WD71</accession>
<dbReference type="CDD" id="cd02232">
    <property type="entry name" value="cupin_ARD"/>
    <property type="match status" value="1"/>
</dbReference>
<comment type="caution">
    <text evidence="11">The sequence shown here is derived from an EMBL/GenBank/DDBJ whole genome shotgun (WGS) entry which is preliminary data.</text>
</comment>
<keyword evidence="8" id="KW-0408">Iron</keyword>
<dbReference type="InterPro" id="IPR011051">
    <property type="entry name" value="RmlC_Cupin_sf"/>
</dbReference>
<keyword evidence="6 11" id="KW-0223">Dioxygenase</keyword>
<dbReference type="AlphaFoldDB" id="A0A6A4WD71"/>
<reference evidence="11 12" key="1">
    <citation type="submission" date="2019-07" db="EMBL/GenBank/DDBJ databases">
        <title>Draft genome assembly of a fouling barnacle, Amphibalanus amphitrite (Darwin, 1854): The first reference genome for Thecostraca.</title>
        <authorList>
            <person name="Kim W."/>
        </authorList>
    </citation>
    <scope>NUCLEOTIDE SEQUENCE [LARGE SCALE GENOMIC DNA]</scope>
    <source>
        <strain evidence="11">SNU_AA5</strain>
        <tissue evidence="11">Soma without cirri and trophi</tissue>
    </source>
</reference>
<dbReference type="Pfam" id="PF03079">
    <property type="entry name" value="ARD"/>
    <property type="match status" value="1"/>
</dbReference>
<dbReference type="Gene3D" id="2.60.120.10">
    <property type="entry name" value="Jelly Rolls"/>
    <property type="match status" value="1"/>
</dbReference>
<dbReference type="EMBL" id="VIIS01001133">
    <property type="protein sequence ID" value="KAF0301724.1"/>
    <property type="molecule type" value="Genomic_DNA"/>
</dbReference>
<evidence type="ECO:0000313" key="11">
    <source>
        <dbReference type="EMBL" id="KAF0301724.1"/>
    </source>
</evidence>
<keyword evidence="4" id="KW-0028">Amino-acid biosynthesis</keyword>
<evidence type="ECO:0000256" key="7">
    <source>
        <dbReference type="ARBA" id="ARBA00023002"/>
    </source>
</evidence>